<evidence type="ECO:0000313" key="11">
    <source>
        <dbReference type="Proteomes" id="UP000700334"/>
    </source>
</evidence>
<dbReference type="Pfam" id="PF18345">
    <property type="entry name" value="zf_CCCH_4"/>
    <property type="match status" value="1"/>
</dbReference>
<evidence type="ECO:0000313" key="10">
    <source>
        <dbReference type="EMBL" id="KAG8505162.1"/>
    </source>
</evidence>
<comment type="subunit">
    <text evidence="8">Component of the cleavage and polyadenylation specificity factor (CPSF) complex.</text>
</comment>
<comment type="caution">
    <text evidence="10">The sequence shown here is derived from an EMBL/GenBank/DDBJ whole genome shotgun (WGS) entry which is preliminary data.</text>
</comment>
<feature type="zinc finger region" description="C3H1-type" evidence="7">
    <location>
        <begin position="190"/>
        <end position="209"/>
    </location>
</feature>
<dbReference type="FunFam" id="4.10.1000.10:FF:000012">
    <property type="entry name" value="cleavage and polyadenylation specificity factor subunit 4"/>
    <property type="match status" value="1"/>
</dbReference>
<feature type="domain" description="C3H1-type" evidence="9">
    <location>
        <begin position="131"/>
        <end position="157"/>
    </location>
</feature>
<dbReference type="GO" id="GO:0031124">
    <property type="term" value="P:mRNA 3'-end processing"/>
    <property type="evidence" value="ECO:0007669"/>
    <property type="project" value="UniProtKB-UniRule"/>
</dbReference>
<feature type="domain" description="C3H1-type" evidence="9">
    <location>
        <begin position="102"/>
        <end position="129"/>
    </location>
</feature>
<dbReference type="OrthoDB" id="1914176at2759"/>
<dbReference type="GO" id="GO:0003723">
    <property type="term" value="F:RNA binding"/>
    <property type="evidence" value="ECO:0007669"/>
    <property type="project" value="UniProtKB-UniRule"/>
</dbReference>
<sequence>DSPGGPGSLQQPCKKWEMQEVIAELEQLTFTFKKDVAMQKGVGLLPFLRMDSERLGRQGDNRGRTRLGGELVAAVTGSKEGVKGAGYLRSPGKLCPFRHNHGSKQVVCKHWLRGLCKKGDQCKFLHQYDVSRVPTCYFYSEFGGCNNKECSFLHVNPAGKSWTCPWYDQGFCKDGPLCKYRHVRRKMYTNYLVGFCPQGPECQFAHPKMNVSFHPSSPKERESLQLQRETEYGGGRPLVVQSWISAKMEIHKPISSIRMAVSAMKTPDKGISEPGFRPKARPDSGLHVKQPVCQLARQLSTSCFCLGTWQTLDLDRVPAAPPSEKLQECPLSGPGLRRPEQGPCYQIPSLAQVGAIIPRVQPRPGVSKKLDTLPQGMPTSLHRTFGAGLLKGREEARVVMVWCSRDEVEMDCLQADPQAEFPRTLAEDLLRNSSCCRGSKTLRKTQSSNSITHTLKKCGTGQKKGQITGYQLGRSPPMFWKAKS</sequence>
<feature type="zinc finger region" description="C3H1-type" evidence="7">
    <location>
        <begin position="158"/>
        <end position="185"/>
    </location>
</feature>
<dbReference type="EMBL" id="JAGFMF010012271">
    <property type="protein sequence ID" value="KAG8505162.1"/>
    <property type="molecule type" value="Genomic_DNA"/>
</dbReference>
<dbReference type="PANTHER" id="PTHR23102">
    <property type="entry name" value="CLEAVAGE AND POLYADENYLATION SPECIFICITY FACTOR SUBUNIT 4-RELATED"/>
    <property type="match status" value="1"/>
</dbReference>
<accession>A0A8J6DCC3</accession>
<dbReference type="Proteomes" id="UP000700334">
    <property type="component" value="Unassembled WGS sequence"/>
</dbReference>
<feature type="zinc finger region" description="C3H1-type" evidence="7">
    <location>
        <begin position="131"/>
        <end position="157"/>
    </location>
</feature>
<comment type="subcellular location">
    <subcellularLocation>
        <location evidence="8">Nucleus</location>
    </subcellularLocation>
</comment>
<dbReference type="Pfam" id="PF14608">
    <property type="entry name" value="zf-CCCH_2"/>
    <property type="match status" value="2"/>
</dbReference>
<keyword evidence="11" id="KW-1185">Reference proteome</keyword>
<name>A0A8J6DCC3_GALPY</name>
<evidence type="ECO:0000256" key="6">
    <source>
        <dbReference type="ARBA" id="ARBA00022884"/>
    </source>
</evidence>
<evidence type="ECO:0000256" key="3">
    <source>
        <dbReference type="ARBA" id="ARBA00022737"/>
    </source>
</evidence>
<gene>
    <name evidence="10" type="ORF">J0S82_005607</name>
</gene>
<proteinExistence type="inferred from homology"/>
<dbReference type="Gene3D" id="4.10.1000.10">
    <property type="entry name" value="Zinc finger, CCCH-type"/>
    <property type="match status" value="2"/>
</dbReference>
<evidence type="ECO:0000259" key="9">
    <source>
        <dbReference type="PROSITE" id="PS50103"/>
    </source>
</evidence>
<keyword evidence="8" id="KW-0507">mRNA processing</keyword>
<feature type="non-terminal residue" evidence="10">
    <location>
        <position position="484"/>
    </location>
</feature>
<keyword evidence="2 7" id="KW-0479">Metal-binding</keyword>
<dbReference type="SUPFAM" id="SSF90229">
    <property type="entry name" value="CCCH zinc finger"/>
    <property type="match status" value="1"/>
</dbReference>
<feature type="domain" description="C3H1-type" evidence="9">
    <location>
        <begin position="190"/>
        <end position="209"/>
    </location>
</feature>
<dbReference type="SMART" id="SM00356">
    <property type="entry name" value="ZnF_C3H1"/>
    <property type="match status" value="4"/>
</dbReference>
<dbReference type="GO" id="GO:0008270">
    <property type="term" value="F:zinc ion binding"/>
    <property type="evidence" value="ECO:0007669"/>
    <property type="project" value="UniProtKB-KW"/>
</dbReference>
<dbReference type="AlphaFoldDB" id="A0A8J6DCC3"/>
<evidence type="ECO:0000256" key="7">
    <source>
        <dbReference type="PROSITE-ProRule" id="PRU00723"/>
    </source>
</evidence>
<keyword evidence="4 7" id="KW-0863">Zinc-finger</keyword>
<feature type="zinc finger region" description="C3H1-type" evidence="7">
    <location>
        <begin position="102"/>
        <end position="129"/>
    </location>
</feature>
<dbReference type="InterPro" id="IPR045348">
    <property type="entry name" value="CPSF4/Yth1"/>
</dbReference>
<dbReference type="InterPro" id="IPR000571">
    <property type="entry name" value="Znf_CCCH"/>
</dbReference>
<dbReference type="InterPro" id="IPR036855">
    <property type="entry name" value="Znf_CCCH_sf"/>
</dbReference>
<organism evidence="10 11">
    <name type="scientific">Galemys pyrenaicus</name>
    <name type="common">Iberian desman</name>
    <name type="synonym">Pyrenean desman</name>
    <dbReference type="NCBI Taxonomy" id="202257"/>
    <lineage>
        <taxon>Eukaryota</taxon>
        <taxon>Metazoa</taxon>
        <taxon>Chordata</taxon>
        <taxon>Craniata</taxon>
        <taxon>Vertebrata</taxon>
        <taxon>Euteleostomi</taxon>
        <taxon>Mammalia</taxon>
        <taxon>Eutheria</taxon>
        <taxon>Laurasiatheria</taxon>
        <taxon>Eulipotyphla</taxon>
        <taxon>Talpidae</taxon>
        <taxon>Galemys</taxon>
    </lineage>
</organism>
<keyword evidence="5 7" id="KW-0862">Zinc</keyword>
<evidence type="ECO:0000256" key="5">
    <source>
        <dbReference type="ARBA" id="ARBA00022833"/>
    </source>
</evidence>
<evidence type="ECO:0000256" key="2">
    <source>
        <dbReference type="ARBA" id="ARBA00022723"/>
    </source>
</evidence>
<comment type="function">
    <text evidence="8">Component of the cleavage and polyadenylation specificity factor (CPSF) complex that play a key role in pre-mRNA 3'-end formation, recognizing the AAUAAA signal sequence and interacting with poly(A) polymerase and other factors to bring about cleavage and poly(A) addition. CPSF4 binds RNA polymers with a preference for poly(U).</text>
</comment>
<evidence type="ECO:0000256" key="8">
    <source>
        <dbReference type="RuleBase" id="RU369008"/>
    </source>
</evidence>
<dbReference type="PROSITE" id="PS50103">
    <property type="entry name" value="ZF_C3H1"/>
    <property type="match status" value="4"/>
</dbReference>
<evidence type="ECO:0000256" key="1">
    <source>
        <dbReference type="ARBA" id="ARBA00008907"/>
    </source>
</evidence>
<dbReference type="GO" id="GO:0005847">
    <property type="term" value="C:mRNA cleavage and polyadenylation specificity factor complex"/>
    <property type="evidence" value="ECO:0007669"/>
    <property type="project" value="UniProtKB-UniRule"/>
</dbReference>
<keyword evidence="3 8" id="KW-0677">Repeat</keyword>
<reference evidence="10" key="1">
    <citation type="journal article" date="2021" name="Evol. Appl.">
        <title>The genome of the Pyrenean desman and the effects of bottlenecks and inbreeding on the genomic landscape of an endangered species.</title>
        <authorList>
            <person name="Escoda L."/>
            <person name="Castresana J."/>
        </authorList>
    </citation>
    <scope>NUCLEOTIDE SEQUENCE</scope>
    <source>
        <strain evidence="10">IBE-C5619</strain>
    </source>
</reference>
<keyword evidence="8" id="KW-0539">Nucleus</keyword>
<feature type="domain" description="C3H1-type" evidence="9">
    <location>
        <begin position="158"/>
        <end position="185"/>
    </location>
</feature>
<protein>
    <recommendedName>
        <fullName evidence="8">Cleavage and polyadenylation specificity factor subunit 4</fullName>
        <shortName evidence="8">CPSF 30 kDa subunit</shortName>
    </recommendedName>
    <alternativeName>
        <fullName evidence="8">Cleavage and polyadenylation specificity factor 30 kDa subunit</fullName>
    </alternativeName>
</protein>
<keyword evidence="6 8" id="KW-0694">RNA-binding</keyword>
<comment type="similarity">
    <text evidence="1 8">Belongs to the CPSF4/YTH1 family.</text>
</comment>
<evidence type="ECO:0000256" key="4">
    <source>
        <dbReference type="ARBA" id="ARBA00022771"/>
    </source>
</evidence>
<dbReference type="PANTHER" id="PTHR23102:SF19">
    <property type="entry name" value="CLEAVAGE AND POLYADENYLATION SPECIFICITY FACTOR SUBUNIT 4-LIKE PROTEIN-RELATED"/>
    <property type="match status" value="1"/>
</dbReference>